<organism evidence="2 3">
    <name type="scientific">Mesorhizobium dulcispinae</name>
    <dbReference type="NCBI Taxonomy" id="3072316"/>
    <lineage>
        <taxon>Bacteria</taxon>
        <taxon>Pseudomonadati</taxon>
        <taxon>Pseudomonadota</taxon>
        <taxon>Alphaproteobacteria</taxon>
        <taxon>Hyphomicrobiales</taxon>
        <taxon>Phyllobacteriaceae</taxon>
        <taxon>Mesorhizobium</taxon>
    </lineage>
</organism>
<dbReference type="Pfam" id="PF00856">
    <property type="entry name" value="SET"/>
    <property type="match status" value="1"/>
</dbReference>
<name>A0ABU4XCT9_9HYPH</name>
<dbReference type="SUPFAM" id="SSF82199">
    <property type="entry name" value="SET domain"/>
    <property type="match status" value="1"/>
</dbReference>
<dbReference type="PROSITE" id="PS50280">
    <property type="entry name" value="SET"/>
    <property type="match status" value="1"/>
</dbReference>
<comment type="caution">
    <text evidence="2">The sequence shown here is derived from an EMBL/GenBank/DDBJ whole genome shotgun (WGS) entry which is preliminary data.</text>
</comment>
<accession>A0ABU4XCT9</accession>
<dbReference type="Gene3D" id="2.170.270.10">
    <property type="entry name" value="SET domain"/>
    <property type="match status" value="1"/>
</dbReference>
<evidence type="ECO:0000313" key="2">
    <source>
        <dbReference type="EMBL" id="MDX8472605.1"/>
    </source>
</evidence>
<proteinExistence type="predicted"/>
<dbReference type="RefSeq" id="WP_320263436.1">
    <property type="nucleotide sequence ID" value="NZ_JAVIIX010000002.1"/>
</dbReference>
<dbReference type="InterPro" id="IPR046341">
    <property type="entry name" value="SET_dom_sf"/>
</dbReference>
<reference evidence="2 3" key="1">
    <citation type="submission" date="2023-08" db="EMBL/GenBank/DDBJ databases">
        <title>Implementing the SeqCode for naming new Mesorhizobium species isolated from Vachellia karroo root nodules.</title>
        <authorList>
            <person name="Van Lill M."/>
        </authorList>
    </citation>
    <scope>NUCLEOTIDE SEQUENCE [LARGE SCALE GENOMIC DNA]</scope>
    <source>
        <strain evidence="2 3">VK23A</strain>
    </source>
</reference>
<gene>
    <name evidence="2" type="ORF">RFM27_11015</name>
</gene>
<dbReference type="Proteomes" id="UP001271780">
    <property type="component" value="Unassembled WGS sequence"/>
</dbReference>
<protein>
    <submittedName>
        <fullName evidence="2">SET domain-containing protein-lysine N-methyltransferase</fullName>
    </submittedName>
</protein>
<feature type="domain" description="SET" evidence="1">
    <location>
        <begin position="4"/>
        <end position="114"/>
    </location>
</feature>
<dbReference type="SMART" id="SM00317">
    <property type="entry name" value="SET"/>
    <property type="match status" value="1"/>
</dbReference>
<evidence type="ECO:0000313" key="3">
    <source>
        <dbReference type="Proteomes" id="UP001271780"/>
    </source>
</evidence>
<keyword evidence="3" id="KW-1185">Reference proteome</keyword>
<dbReference type="EMBL" id="JAVIIZ010000005">
    <property type="protein sequence ID" value="MDX8472605.1"/>
    <property type="molecule type" value="Genomic_DNA"/>
</dbReference>
<sequence>MLLIRTYVAQSAIEGVGVFAAEPIRKGASIWRLDPDFDRLIPMEKYEAAPPHLRELLDRYAYPSPDKPGFMVYEVDNGRFMNHAERPNTDFSQYGGATATRDIAVGEEITCDYGEFFEDFARLHLGDGLGPEAGKAQRLGF</sequence>
<evidence type="ECO:0000259" key="1">
    <source>
        <dbReference type="PROSITE" id="PS50280"/>
    </source>
</evidence>
<dbReference type="InterPro" id="IPR001214">
    <property type="entry name" value="SET_dom"/>
</dbReference>